<keyword evidence="2" id="KW-0067">ATP-binding</keyword>
<name>A0A0K0D9V1_ANGCA</name>
<organism evidence="4 5">
    <name type="scientific">Angiostrongylus cantonensis</name>
    <name type="common">Rat lungworm</name>
    <dbReference type="NCBI Taxonomy" id="6313"/>
    <lineage>
        <taxon>Eukaryota</taxon>
        <taxon>Metazoa</taxon>
        <taxon>Ecdysozoa</taxon>
        <taxon>Nematoda</taxon>
        <taxon>Chromadorea</taxon>
        <taxon>Rhabditida</taxon>
        <taxon>Rhabditina</taxon>
        <taxon>Rhabditomorpha</taxon>
        <taxon>Strongyloidea</taxon>
        <taxon>Metastrongylidae</taxon>
        <taxon>Angiostrongylus</taxon>
    </lineage>
</organism>
<keyword evidence="1" id="KW-0547">Nucleotide-binding</keyword>
<dbReference type="PROSITE" id="PS50011">
    <property type="entry name" value="PROTEIN_KINASE_DOM"/>
    <property type="match status" value="1"/>
</dbReference>
<dbReference type="Gene3D" id="1.10.510.10">
    <property type="entry name" value="Transferase(Phosphotransferase) domain 1"/>
    <property type="match status" value="1"/>
</dbReference>
<dbReference type="WBParaSite" id="ACAC_0000695201-mRNA-1">
    <property type="protein sequence ID" value="ACAC_0000695201-mRNA-1"/>
    <property type="gene ID" value="ACAC_0000695201"/>
</dbReference>
<evidence type="ECO:0000256" key="1">
    <source>
        <dbReference type="ARBA" id="ARBA00022741"/>
    </source>
</evidence>
<evidence type="ECO:0000259" key="3">
    <source>
        <dbReference type="PROSITE" id="PS50011"/>
    </source>
</evidence>
<dbReference type="STRING" id="6313.A0A0K0D9V1"/>
<dbReference type="GO" id="GO:0005524">
    <property type="term" value="F:ATP binding"/>
    <property type="evidence" value="ECO:0007669"/>
    <property type="project" value="UniProtKB-KW"/>
</dbReference>
<dbReference type="Proteomes" id="UP000035642">
    <property type="component" value="Unassembled WGS sequence"/>
</dbReference>
<dbReference type="InterPro" id="IPR050117">
    <property type="entry name" value="MAPK"/>
</dbReference>
<dbReference type="Gene3D" id="3.30.200.20">
    <property type="entry name" value="Phosphorylase Kinase, domain 1"/>
    <property type="match status" value="1"/>
</dbReference>
<accession>A0A0K0D9V1</accession>
<proteinExistence type="predicted"/>
<dbReference type="PANTHER" id="PTHR24055">
    <property type="entry name" value="MITOGEN-ACTIVATED PROTEIN KINASE"/>
    <property type="match status" value="1"/>
</dbReference>
<evidence type="ECO:0000256" key="2">
    <source>
        <dbReference type="ARBA" id="ARBA00022840"/>
    </source>
</evidence>
<dbReference type="SUPFAM" id="SSF56112">
    <property type="entry name" value="Protein kinase-like (PK-like)"/>
    <property type="match status" value="1"/>
</dbReference>
<feature type="domain" description="Protein kinase" evidence="3">
    <location>
        <begin position="1"/>
        <end position="220"/>
    </location>
</feature>
<evidence type="ECO:0000313" key="5">
    <source>
        <dbReference type="WBParaSite" id="ACAC_0000695201-mRNA-1"/>
    </source>
</evidence>
<evidence type="ECO:0000313" key="4">
    <source>
        <dbReference type="Proteomes" id="UP000035642"/>
    </source>
</evidence>
<dbReference type="SMART" id="SM00220">
    <property type="entry name" value="S_TKc"/>
    <property type="match status" value="1"/>
</dbReference>
<dbReference type="Pfam" id="PF00069">
    <property type="entry name" value="Pkinase"/>
    <property type="match status" value="1"/>
</dbReference>
<dbReference type="InterPro" id="IPR011009">
    <property type="entry name" value="Kinase-like_dom_sf"/>
</dbReference>
<reference evidence="5" key="2">
    <citation type="submission" date="2017-02" db="UniProtKB">
        <authorList>
            <consortium name="WormBaseParasite"/>
        </authorList>
    </citation>
    <scope>IDENTIFICATION</scope>
</reference>
<dbReference type="GO" id="GO:0004672">
    <property type="term" value="F:protein kinase activity"/>
    <property type="evidence" value="ECO:0007669"/>
    <property type="project" value="InterPro"/>
</dbReference>
<sequence>MDMNCPVRRTVASAEPGVFFANIGPPPPERPPPTGFHEVELNKTRWVIPKAYDRLRSLGEGAYGVHGNVLEMIDVFTPDPDVTTLNNVYFVSVLMGSDLQNLLKIQRLKNEQIQALIYQVLRGLKYIHSAGIVHRDLKPSNIAVNEFGEVKLMCGLLAVSWLSWSLVNLCFQAMIVSSARIFQLRNIDQLTRIMGVVGTPSYYFLSKIQSEEARNYIRCV</sequence>
<reference evidence="4" key="1">
    <citation type="submission" date="2012-09" db="EMBL/GenBank/DDBJ databases">
        <authorList>
            <person name="Martin A.A."/>
        </authorList>
    </citation>
    <scope>NUCLEOTIDE SEQUENCE</scope>
</reference>
<dbReference type="InterPro" id="IPR000719">
    <property type="entry name" value="Prot_kinase_dom"/>
</dbReference>
<keyword evidence="4" id="KW-1185">Reference proteome</keyword>
<dbReference type="AlphaFoldDB" id="A0A0K0D9V1"/>
<protein>
    <submittedName>
        <fullName evidence="5">Protein kinase domain-containing protein</fullName>
    </submittedName>
</protein>